<name>A0A834X5Z1_9FABA</name>
<proteinExistence type="predicted"/>
<dbReference type="AlphaFoldDB" id="A0A834X5Z1"/>
<evidence type="ECO:0000313" key="1">
    <source>
        <dbReference type="EMBL" id="KAF7838407.1"/>
    </source>
</evidence>
<dbReference type="EMBL" id="JAAIUW010000003">
    <property type="protein sequence ID" value="KAF7838407.1"/>
    <property type="molecule type" value="Genomic_DNA"/>
</dbReference>
<sequence>MAVTYQFLVQCAAKNGKFDAFSGKSTTLFCKKYLLWLTGTNKYPDQATEDHSLEYLLPGSVEELIGTAEPFDVVLSTPTRSLTYPFSFVNCSWKKRAFSELQQPSSEHPCVCPPFYLQLFQIISFVAQQDVLDYHFPLSQPSLSQDQVQPKMLLLQHQTSFWHLSQPNLPRGPEKSEGKAHMVKNRLKLQLQLLHPCNISHYSCINFAKLHSESRVVRHWPTISKRKSQRSLNLNAFSCIIFCKLTILTAFYCTIKETMPQMSLLGIRFAHIRKTTTILLTRLLHKPQCLGVVTAPKRSEGSLTFKLNCRVSRTLGWRRNLDLLLVLKSVTRIHAQVGFGCSGPMDGSADGRLCHRKNRRRRLFRTRSKISLLMPHQSSSNQSDSHA</sequence>
<comment type="caution">
    <text evidence="1">The sequence shown here is derived from an EMBL/GenBank/DDBJ whole genome shotgun (WGS) entry which is preliminary data.</text>
</comment>
<reference evidence="1" key="1">
    <citation type="submission" date="2020-09" db="EMBL/GenBank/DDBJ databases">
        <title>Genome-Enabled Discovery of Anthraquinone Biosynthesis in Senna tora.</title>
        <authorList>
            <person name="Kang S.-H."/>
            <person name="Pandey R.P."/>
            <person name="Lee C.-M."/>
            <person name="Sim J.-S."/>
            <person name="Jeong J.-T."/>
            <person name="Choi B.-S."/>
            <person name="Jung M."/>
            <person name="Ginzburg D."/>
            <person name="Zhao K."/>
            <person name="Won S.Y."/>
            <person name="Oh T.-J."/>
            <person name="Yu Y."/>
            <person name="Kim N.-H."/>
            <person name="Lee O.R."/>
            <person name="Lee T.-H."/>
            <person name="Bashyal P."/>
            <person name="Kim T.-S."/>
            <person name="Lee W.-H."/>
            <person name="Kawkins C."/>
            <person name="Kim C.-K."/>
            <person name="Kim J.S."/>
            <person name="Ahn B.O."/>
            <person name="Rhee S.Y."/>
            <person name="Sohng J.K."/>
        </authorList>
    </citation>
    <scope>NUCLEOTIDE SEQUENCE</scope>
    <source>
        <tissue evidence="1">Leaf</tissue>
    </source>
</reference>
<evidence type="ECO:0000313" key="2">
    <source>
        <dbReference type="Proteomes" id="UP000634136"/>
    </source>
</evidence>
<dbReference type="Proteomes" id="UP000634136">
    <property type="component" value="Unassembled WGS sequence"/>
</dbReference>
<organism evidence="1 2">
    <name type="scientific">Senna tora</name>
    <dbReference type="NCBI Taxonomy" id="362788"/>
    <lineage>
        <taxon>Eukaryota</taxon>
        <taxon>Viridiplantae</taxon>
        <taxon>Streptophyta</taxon>
        <taxon>Embryophyta</taxon>
        <taxon>Tracheophyta</taxon>
        <taxon>Spermatophyta</taxon>
        <taxon>Magnoliopsida</taxon>
        <taxon>eudicotyledons</taxon>
        <taxon>Gunneridae</taxon>
        <taxon>Pentapetalae</taxon>
        <taxon>rosids</taxon>
        <taxon>fabids</taxon>
        <taxon>Fabales</taxon>
        <taxon>Fabaceae</taxon>
        <taxon>Caesalpinioideae</taxon>
        <taxon>Cassia clade</taxon>
        <taxon>Senna</taxon>
    </lineage>
</organism>
<protein>
    <submittedName>
        <fullName evidence="1">Uncharacterized protein</fullName>
    </submittedName>
</protein>
<keyword evidence="2" id="KW-1185">Reference proteome</keyword>
<accession>A0A834X5Z1</accession>
<gene>
    <name evidence="1" type="ORF">G2W53_006889</name>
</gene>